<dbReference type="EMBL" id="CM037153">
    <property type="protein sequence ID" value="KAH7856943.1"/>
    <property type="molecule type" value="Genomic_DNA"/>
</dbReference>
<keyword evidence="2" id="KW-1185">Reference proteome</keyword>
<evidence type="ECO:0000313" key="1">
    <source>
        <dbReference type="EMBL" id="KAH7856943.1"/>
    </source>
</evidence>
<gene>
    <name evidence="1" type="ORF">Vadar_007187</name>
</gene>
<accession>A0ACB7YUK0</accession>
<proteinExistence type="predicted"/>
<dbReference type="Proteomes" id="UP000828048">
    <property type="component" value="Chromosome 3"/>
</dbReference>
<sequence length="125" mass="13499">MAGKGERSAIGIDLGTTYSCVGYWKNDRVKIIANSQGKRKTPSYVSFTDTRRLIGDDAKNRTGDPANTVFVLVLRKNHQNSNGNLVMGQVTILRRGESLDSTVNGGGGRRLTAEKKTAAVDDSDP</sequence>
<reference evidence="1 2" key="1">
    <citation type="journal article" date="2021" name="Hortic Res">
        <title>High-quality reference genome and annotation aids understanding of berry development for evergreen blueberry (Vaccinium darrowii).</title>
        <authorList>
            <person name="Yu J."/>
            <person name="Hulse-Kemp A.M."/>
            <person name="Babiker E."/>
            <person name="Staton M."/>
        </authorList>
    </citation>
    <scope>NUCLEOTIDE SEQUENCE [LARGE SCALE GENOMIC DNA]</scope>
    <source>
        <strain evidence="2">cv. NJ 8807/NJ 8810</strain>
        <tissue evidence="1">Young leaf</tissue>
    </source>
</reference>
<name>A0ACB7YUK0_9ERIC</name>
<protein>
    <submittedName>
        <fullName evidence="1">Uncharacterized protein</fullName>
    </submittedName>
</protein>
<evidence type="ECO:0000313" key="2">
    <source>
        <dbReference type="Proteomes" id="UP000828048"/>
    </source>
</evidence>
<comment type="caution">
    <text evidence="1">The sequence shown here is derived from an EMBL/GenBank/DDBJ whole genome shotgun (WGS) entry which is preliminary data.</text>
</comment>
<organism evidence="1 2">
    <name type="scientific">Vaccinium darrowii</name>
    <dbReference type="NCBI Taxonomy" id="229202"/>
    <lineage>
        <taxon>Eukaryota</taxon>
        <taxon>Viridiplantae</taxon>
        <taxon>Streptophyta</taxon>
        <taxon>Embryophyta</taxon>
        <taxon>Tracheophyta</taxon>
        <taxon>Spermatophyta</taxon>
        <taxon>Magnoliopsida</taxon>
        <taxon>eudicotyledons</taxon>
        <taxon>Gunneridae</taxon>
        <taxon>Pentapetalae</taxon>
        <taxon>asterids</taxon>
        <taxon>Ericales</taxon>
        <taxon>Ericaceae</taxon>
        <taxon>Vaccinioideae</taxon>
        <taxon>Vaccinieae</taxon>
        <taxon>Vaccinium</taxon>
    </lineage>
</organism>